<evidence type="ECO:0000313" key="3">
    <source>
        <dbReference type="Proteomes" id="UP000284403"/>
    </source>
</evidence>
<dbReference type="EMBL" id="MKKU01000389">
    <property type="protein sequence ID" value="RNF13831.1"/>
    <property type="molecule type" value="Genomic_DNA"/>
</dbReference>
<organism evidence="2 3">
    <name type="scientific">Trypanosoma conorhini</name>
    <dbReference type="NCBI Taxonomy" id="83891"/>
    <lineage>
        <taxon>Eukaryota</taxon>
        <taxon>Discoba</taxon>
        <taxon>Euglenozoa</taxon>
        <taxon>Kinetoplastea</taxon>
        <taxon>Metakinetoplastina</taxon>
        <taxon>Trypanosomatida</taxon>
        <taxon>Trypanosomatidae</taxon>
        <taxon>Trypanosoma</taxon>
    </lineage>
</organism>
<dbReference type="InterPro" id="IPR029016">
    <property type="entry name" value="GAF-like_dom_sf"/>
</dbReference>
<reference evidence="2 3" key="1">
    <citation type="journal article" date="2018" name="BMC Genomics">
        <title>Genomic comparison of Trypanosoma conorhini and Trypanosoma rangeli to Trypanosoma cruzi strains of high and low virulence.</title>
        <authorList>
            <person name="Bradwell K.R."/>
            <person name="Koparde V.N."/>
            <person name="Matveyev A.V."/>
            <person name="Serrano M.G."/>
            <person name="Alves J.M."/>
            <person name="Parikh H."/>
            <person name="Huang B."/>
            <person name="Lee V."/>
            <person name="Espinosa-Alvarez O."/>
            <person name="Ortiz P.A."/>
            <person name="Costa-Martins A.G."/>
            <person name="Teixeira M.M."/>
            <person name="Buck G.A."/>
        </authorList>
    </citation>
    <scope>NUCLEOTIDE SEQUENCE [LARGE SCALE GENOMIC DNA]</scope>
    <source>
        <strain evidence="2 3">025E</strain>
    </source>
</reference>
<dbReference type="RefSeq" id="XP_029226950.1">
    <property type="nucleotide sequence ID" value="XM_029372926.1"/>
</dbReference>
<dbReference type="SUPFAM" id="SSF55781">
    <property type="entry name" value="GAF domain-like"/>
    <property type="match status" value="2"/>
</dbReference>
<name>A0A422P802_9TRYP</name>
<sequence>MFSQHRLSPNKHEMLNESNHLCEAFAISESILARYQRNNKALSVSEKKAFAAMLLRAPQEVLAETVASLGPSTVQSQRPKNDFSALIERTLIIGNPLKDIFQRLNEVLCNSLDSSRTLVYYKDPTDSLLKDPVYGTAATIDETTPLGKAVSTGIECNIAGTLYLPLSYDGNVVGCVESAWGNTEEKQQQHIKETLQFTACAVYNAIESERIKWNKEKAEAMLTMATQLARDNLDEAVLANSIMNTAKALTESDRCSIFLVKDDTLEAHFEDGNIVTIPISAGIAGFVAQSGETVNISDAYADERFNREVDKATGYRTKTILCMP</sequence>
<gene>
    <name evidence="2" type="ORF">Tco025E_06037</name>
</gene>
<dbReference type="Gene3D" id="3.30.450.40">
    <property type="match status" value="1"/>
</dbReference>
<evidence type="ECO:0000259" key="1">
    <source>
        <dbReference type="Pfam" id="PF01590"/>
    </source>
</evidence>
<dbReference type="InterPro" id="IPR003018">
    <property type="entry name" value="GAF"/>
</dbReference>
<dbReference type="Pfam" id="PF01590">
    <property type="entry name" value="GAF"/>
    <property type="match status" value="1"/>
</dbReference>
<dbReference type="OrthoDB" id="249018at2759"/>
<dbReference type="AlphaFoldDB" id="A0A422P802"/>
<proteinExistence type="predicted"/>
<evidence type="ECO:0000313" key="2">
    <source>
        <dbReference type="EMBL" id="RNF13831.1"/>
    </source>
</evidence>
<feature type="non-terminal residue" evidence="2">
    <location>
        <position position="324"/>
    </location>
</feature>
<dbReference type="Proteomes" id="UP000284403">
    <property type="component" value="Unassembled WGS sequence"/>
</dbReference>
<dbReference type="GeneID" id="40319648"/>
<comment type="caution">
    <text evidence="2">The sequence shown here is derived from an EMBL/GenBank/DDBJ whole genome shotgun (WGS) entry which is preliminary data.</text>
</comment>
<keyword evidence="3" id="KW-1185">Reference proteome</keyword>
<protein>
    <submittedName>
        <fullName evidence="2">Putative cAMP specific phosphodiesterase</fullName>
    </submittedName>
</protein>
<accession>A0A422P802</accession>
<feature type="domain" description="GAF" evidence="1">
    <location>
        <begin position="238"/>
        <end position="324"/>
    </location>
</feature>